<dbReference type="InterPro" id="IPR004358">
    <property type="entry name" value="Sig_transdc_His_kin-like_C"/>
</dbReference>
<dbReference type="Proteomes" id="UP000031408">
    <property type="component" value="Unassembled WGS sequence"/>
</dbReference>
<dbReference type="PRINTS" id="PR00344">
    <property type="entry name" value="BCTRLSENSOR"/>
</dbReference>
<reference evidence="9 10" key="1">
    <citation type="submission" date="2014-11" db="EMBL/GenBank/DDBJ databases">
        <title>Genome sequence of Flavihumibacter solisilvae 3-3.</title>
        <authorList>
            <person name="Zhou G."/>
            <person name="Li M."/>
            <person name="Wang G."/>
        </authorList>
    </citation>
    <scope>NUCLEOTIDE SEQUENCE [LARGE SCALE GENOMIC DNA]</scope>
    <source>
        <strain evidence="9 10">3-3</strain>
    </source>
</reference>
<keyword evidence="3" id="KW-0597">Phosphoprotein</keyword>
<dbReference type="EMBL" id="JSVC01000011">
    <property type="protein sequence ID" value="KIC94677.1"/>
    <property type="molecule type" value="Genomic_DNA"/>
</dbReference>
<organism evidence="9 10">
    <name type="scientific">Flavihumibacter solisilvae</name>
    <dbReference type="NCBI Taxonomy" id="1349421"/>
    <lineage>
        <taxon>Bacteria</taxon>
        <taxon>Pseudomonadati</taxon>
        <taxon>Bacteroidota</taxon>
        <taxon>Chitinophagia</taxon>
        <taxon>Chitinophagales</taxon>
        <taxon>Chitinophagaceae</taxon>
        <taxon>Flavihumibacter</taxon>
    </lineage>
</organism>
<protein>
    <recommendedName>
        <fullName evidence="2">histidine kinase</fullName>
        <ecNumber evidence="2">2.7.13.3</ecNumber>
    </recommendedName>
</protein>
<dbReference type="SUPFAM" id="SSF47384">
    <property type="entry name" value="Homodimeric domain of signal transducing histidine kinase"/>
    <property type="match status" value="1"/>
</dbReference>
<evidence type="ECO:0000256" key="1">
    <source>
        <dbReference type="ARBA" id="ARBA00000085"/>
    </source>
</evidence>
<dbReference type="STRING" id="1349421.OI18_10815"/>
<evidence type="ECO:0000256" key="3">
    <source>
        <dbReference type="ARBA" id="ARBA00022553"/>
    </source>
</evidence>
<dbReference type="EC" id="2.7.13.3" evidence="2"/>
<evidence type="ECO:0000313" key="10">
    <source>
        <dbReference type="Proteomes" id="UP000031408"/>
    </source>
</evidence>
<dbReference type="Pfam" id="PF00512">
    <property type="entry name" value="HisKA"/>
    <property type="match status" value="1"/>
</dbReference>
<dbReference type="Gene3D" id="3.30.450.20">
    <property type="entry name" value="PAS domain"/>
    <property type="match status" value="1"/>
</dbReference>
<evidence type="ECO:0000313" key="9">
    <source>
        <dbReference type="EMBL" id="KIC94677.1"/>
    </source>
</evidence>
<proteinExistence type="predicted"/>
<sequence length="370" mass="41961">MIRASEEKSRLIMNAALDAIICIDLNGNITYWNPQAEKIFGWKEEEIAGTNVVDLVVPAFYRKWYERGIEVYRNTGTGDMLNTLIELSAIDKMGNEFPIELTVSAIRQGGEDFFCAFIRDISERKKAEEKLFSINEELSERASELAVSNAELERFAYIASHDLQEPLRMVTSFLQLIEKKYTPLLDDTGLQYIHFAVDGANRMKQLILDLLEYSRAGSNKELTGNTDMNEVMAEALQVMNERIEELNAVIITGTLPVLPNTRKTQLAQLMLNLISNALKYHGEERLQISIGVKEEAASWEFYVKDNGIGIDKMFSEKIFILFQRLHSKSEYSGTGIGLAICKKIVEQHNGRIWVESEAGKGSSFYFSLPK</sequence>
<dbReference type="InterPro" id="IPR005467">
    <property type="entry name" value="His_kinase_dom"/>
</dbReference>
<dbReference type="CDD" id="cd00130">
    <property type="entry name" value="PAS"/>
    <property type="match status" value="1"/>
</dbReference>
<accession>A0A0C1L3R2</accession>
<dbReference type="InterPro" id="IPR036890">
    <property type="entry name" value="HATPase_C_sf"/>
</dbReference>
<dbReference type="SMART" id="SM00387">
    <property type="entry name" value="HATPase_c"/>
    <property type="match status" value="1"/>
</dbReference>
<dbReference type="Pfam" id="PF02518">
    <property type="entry name" value="HATPase_c"/>
    <property type="match status" value="1"/>
</dbReference>
<dbReference type="PROSITE" id="PS50112">
    <property type="entry name" value="PAS"/>
    <property type="match status" value="1"/>
</dbReference>
<dbReference type="InterPro" id="IPR003594">
    <property type="entry name" value="HATPase_dom"/>
</dbReference>
<dbReference type="Pfam" id="PF00989">
    <property type="entry name" value="PAS"/>
    <property type="match status" value="1"/>
</dbReference>
<dbReference type="InterPro" id="IPR000700">
    <property type="entry name" value="PAS-assoc_C"/>
</dbReference>
<dbReference type="PANTHER" id="PTHR43304:SF1">
    <property type="entry name" value="PAC DOMAIN-CONTAINING PROTEIN"/>
    <property type="match status" value="1"/>
</dbReference>
<dbReference type="AlphaFoldDB" id="A0A0C1L3R2"/>
<dbReference type="PANTHER" id="PTHR43304">
    <property type="entry name" value="PHYTOCHROME-LIKE PROTEIN CPH1"/>
    <property type="match status" value="1"/>
</dbReference>
<keyword evidence="10" id="KW-1185">Reference proteome</keyword>
<dbReference type="Gene3D" id="3.30.565.10">
    <property type="entry name" value="Histidine kinase-like ATPase, C-terminal domain"/>
    <property type="match status" value="1"/>
</dbReference>
<evidence type="ECO:0000259" key="8">
    <source>
        <dbReference type="PROSITE" id="PS50113"/>
    </source>
</evidence>
<gene>
    <name evidence="9" type="ORF">OI18_10815</name>
</gene>
<dbReference type="GO" id="GO:0000155">
    <property type="term" value="F:phosphorelay sensor kinase activity"/>
    <property type="evidence" value="ECO:0007669"/>
    <property type="project" value="InterPro"/>
</dbReference>
<dbReference type="SMART" id="SM00091">
    <property type="entry name" value="PAS"/>
    <property type="match status" value="1"/>
</dbReference>
<dbReference type="PROSITE" id="PS50109">
    <property type="entry name" value="HIS_KIN"/>
    <property type="match status" value="1"/>
</dbReference>
<comment type="catalytic activity">
    <reaction evidence="1">
        <text>ATP + protein L-histidine = ADP + protein N-phospho-L-histidine.</text>
        <dbReference type="EC" id="2.7.13.3"/>
    </reaction>
</comment>
<evidence type="ECO:0000256" key="4">
    <source>
        <dbReference type="ARBA" id="ARBA00022679"/>
    </source>
</evidence>
<dbReference type="SMART" id="SM00388">
    <property type="entry name" value="HisKA"/>
    <property type="match status" value="1"/>
</dbReference>
<dbReference type="InterPro" id="IPR035965">
    <property type="entry name" value="PAS-like_dom_sf"/>
</dbReference>
<evidence type="ECO:0000256" key="5">
    <source>
        <dbReference type="ARBA" id="ARBA00022777"/>
    </source>
</evidence>
<dbReference type="InterPro" id="IPR003661">
    <property type="entry name" value="HisK_dim/P_dom"/>
</dbReference>
<dbReference type="InterPro" id="IPR000014">
    <property type="entry name" value="PAS"/>
</dbReference>
<dbReference type="InterPro" id="IPR013767">
    <property type="entry name" value="PAS_fold"/>
</dbReference>
<evidence type="ECO:0000259" key="7">
    <source>
        <dbReference type="PROSITE" id="PS50112"/>
    </source>
</evidence>
<dbReference type="PROSITE" id="PS50113">
    <property type="entry name" value="PAC"/>
    <property type="match status" value="1"/>
</dbReference>
<feature type="domain" description="PAS" evidence="7">
    <location>
        <begin position="5"/>
        <end position="58"/>
    </location>
</feature>
<evidence type="ECO:0000259" key="6">
    <source>
        <dbReference type="PROSITE" id="PS50109"/>
    </source>
</evidence>
<name>A0A0C1L3R2_9BACT</name>
<dbReference type="Gene3D" id="1.10.287.130">
    <property type="match status" value="1"/>
</dbReference>
<dbReference type="CDD" id="cd00082">
    <property type="entry name" value="HisKA"/>
    <property type="match status" value="1"/>
</dbReference>
<keyword evidence="5" id="KW-0418">Kinase</keyword>
<dbReference type="InterPro" id="IPR036097">
    <property type="entry name" value="HisK_dim/P_sf"/>
</dbReference>
<dbReference type="SUPFAM" id="SSF55785">
    <property type="entry name" value="PYP-like sensor domain (PAS domain)"/>
    <property type="match status" value="1"/>
</dbReference>
<comment type="caution">
    <text evidence="9">The sequence shown here is derived from an EMBL/GenBank/DDBJ whole genome shotgun (WGS) entry which is preliminary data.</text>
</comment>
<dbReference type="NCBIfam" id="TIGR00229">
    <property type="entry name" value="sensory_box"/>
    <property type="match status" value="1"/>
</dbReference>
<feature type="domain" description="PAC" evidence="8">
    <location>
        <begin position="83"/>
        <end position="133"/>
    </location>
</feature>
<feature type="domain" description="Histidine kinase" evidence="6">
    <location>
        <begin position="158"/>
        <end position="370"/>
    </location>
</feature>
<dbReference type="FunFam" id="3.30.565.10:FF:000006">
    <property type="entry name" value="Sensor histidine kinase WalK"/>
    <property type="match status" value="1"/>
</dbReference>
<evidence type="ECO:0000256" key="2">
    <source>
        <dbReference type="ARBA" id="ARBA00012438"/>
    </source>
</evidence>
<dbReference type="InterPro" id="IPR052162">
    <property type="entry name" value="Sensor_kinase/Photoreceptor"/>
</dbReference>
<dbReference type="SUPFAM" id="SSF55874">
    <property type="entry name" value="ATPase domain of HSP90 chaperone/DNA topoisomerase II/histidine kinase"/>
    <property type="match status" value="1"/>
</dbReference>
<keyword evidence="4" id="KW-0808">Transferase</keyword>
<dbReference type="GO" id="GO:0006355">
    <property type="term" value="P:regulation of DNA-templated transcription"/>
    <property type="evidence" value="ECO:0007669"/>
    <property type="project" value="InterPro"/>
</dbReference>